<protein>
    <submittedName>
        <fullName evidence="1">Zinc finger protein 664-like isoform X2</fullName>
    </submittedName>
</protein>
<name>A0AAD8ART6_BIOPF</name>
<reference evidence="1" key="1">
    <citation type="journal article" date="2023" name="PLoS Negl. Trop. Dis.">
        <title>A genome sequence for Biomphalaria pfeifferi, the major vector snail for the human-infecting parasite Schistosoma mansoni.</title>
        <authorList>
            <person name="Bu L."/>
            <person name="Lu L."/>
            <person name="Laidemitt M.R."/>
            <person name="Zhang S.M."/>
            <person name="Mutuku M."/>
            <person name="Mkoji G."/>
            <person name="Steinauer M."/>
            <person name="Loker E.S."/>
        </authorList>
    </citation>
    <scope>NUCLEOTIDE SEQUENCE</scope>
    <source>
        <strain evidence="1">KasaAsao</strain>
    </source>
</reference>
<feature type="non-terminal residue" evidence="1">
    <location>
        <position position="1"/>
    </location>
</feature>
<sequence length="150" mass="17434">MAGMEHNFTLDLNYEMKQEEEEIDETDLTKFPCETQEKVSKINIEKTEWEEVALRTQSSKNHVQFSQDNMMQDLDITEGNKPMYSSLLASSEMSNSSLHPVPVIGPSLKSEVPVSDVQEIKQRKKRKKHMQSKNIKTKFCRSSYLKDKME</sequence>
<keyword evidence="2" id="KW-1185">Reference proteome</keyword>
<dbReference type="AlphaFoldDB" id="A0AAD8ART6"/>
<comment type="caution">
    <text evidence="1">The sequence shown here is derived from an EMBL/GenBank/DDBJ whole genome shotgun (WGS) entry which is preliminary data.</text>
</comment>
<gene>
    <name evidence="1" type="ORF">Bpfe_029329</name>
</gene>
<dbReference type="EMBL" id="JASAOG010000282">
    <property type="protein sequence ID" value="KAK0041236.1"/>
    <property type="molecule type" value="Genomic_DNA"/>
</dbReference>
<proteinExistence type="predicted"/>
<reference evidence="1" key="2">
    <citation type="submission" date="2023-04" db="EMBL/GenBank/DDBJ databases">
        <authorList>
            <person name="Bu L."/>
            <person name="Lu L."/>
            <person name="Laidemitt M.R."/>
            <person name="Zhang S.M."/>
            <person name="Mutuku M."/>
            <person name="Mkoji G."/>
            <person name="Steinauer M."/>
            <person name="Loker E.S."/>
        </authorList>
    </citation>
    <scope>NUCLEOTIDE SEQUENCE</scope>
    <source>
        <strain evidence="1">KasaAsao</strain>
        <tissue evidence="1">Whole Snail</tissue>
    </source>
</reference>
<evidence type="ECO:0000313" key="2">
    <source>
        <dbReference type="Proteomes" id="UP001233172"/>
    </source>
</evidence>
<organism evidence="1 2">
    <name type="scientific">Biomphalaria pfeifferi</name>
    <name type="common">Bloodfluke planorb</name>
    <name type="synonym">Freshwater snail</name>
    <dbReference type="NCBI Taxonomy" id="112525"/>
    <lineage>
        <taxon>Eukaryota</taxon>
        <taxon>Metazoa</taxon>
        <taxon>Spiralia</taxon>
        <taxon>Lophotrochozoa</taxon>
        <taxon>Mollusca</taxon>
        <taxon>Gastropoda</taxon>
        <taxon>Heterobranchia</taxon>
        <taxon>Euthyneura</taxon>
        <taxon>Panpulmonata</taxon>
        <taxon>Hygrophila</taxon>
        <taxon>Lymnaeoidea</taxon>
        <taxon>Planorbidae</taxon>
        <taxon>Biomphalaria</taxon>
    </lineage>
</organism>
<dbReference type="Proteomes" id="UP001233172">
    <property type="component" value="Unassembled WGS sequence"/>
</dbReference>
<evidence type="ECO:0000313" key="1">
    <source>
        <dbReference type="EMBL" id="KAK0041236.1"/>
    </source>
</evidence>
<accession>A0AAD8ART6</accession>